<accession>A0A131ZXM1</accession>
<comment type="caution">
    <text evidence="1">The sequence shown here is derived from an EMBL/GenBank/DDBJ whole genome shotgun (WGS) entry which is preliminary data.</text>
</comment>
<sequence length="59" mass="6767">MIKDDADADVDDETQGFTGTKLIIFFSPSPEMDFVSGTNFEHQKRLFMRKEVLRAKAKL</sequence>
<reference evidence="1 2" key="1">
    <citation type="journal article" date="2015" name="Parasit. Vectors">
        <title>Draft genome of the scabies mite.</title>
        <authorList>
            <person name="Rider S.D.Jr."/>
            <person name="Morgan M.S."/>
            <person name="Arlian L.G."/>
        </authorList>
    </citation>
    <scope>NUCLEOTIDE SEQUENCE [LARGE SCALE GENOMIC DNA]</scope>
    <source>
        <strain evidence="1">Arlian Lab</strain>
    </source>
</reference>
<protein>
    <submittedName>
        <fullName evidence="1">Uncharacterized protein</fullName>
    </submittedName>
</protein>
<dbReference type="Proteomes" id="UP000616769">
    <property type="component" value="Unassembled WGS sequence"/>
</dbReference>
<dbReference type="AlphaFoldDB" id="A0A131ZXM1"/>
<name>A0A131ZXM1_SARSC</name>
<dbReference type="EMBL" id="JXLN01003828">
    <property type="protein sequence ID" value="KPM03035.1"/>
    <property type="molecule type" value="Genomic_DNA"/>
</dbReference>
<organism evidence="1 2">
    <name type="scientific">Sarcoptes scabiei</name>
    <name type="common">Itch mite</name>
    <name type="synonym">Acarus scabiei</name>
    <dbReference type="NCBI Taxonomy" id="52283"/>
    <lineage>
        <taxon>Eukaryota</taxon>
        <taxon>Metazoa</taxon>
        <taxon>Ecdysozoa</taxon>
        <taxon>Arthropoda</taxon>
        <taxon>Chelicerata</taxon>
        <taxon>Arachnida</taxon>
        <taxon>Acari</taxon>
        <taxon>Acariformes</taxon>
        <taxon>Sarcoptiformes</taxon>
        <taxon>Astigmata</taxon>
        <taxon>Psoroptidia</taxon>
        <taxon>Sarcoptoidea</taxon>
        <taxon>Sarcoptidae</taxon>
        <taxon>Sarcoptinae</taxon>
        <taxon>Sarcoptes</taxon>
    </lineage>
</organism>
<dbReference type="VEuPathDB" id="VectorBase:SSCA005854"/>
<gene>
    <name evidence="1" type="ORF">QR98_0014640</name>
</gene>
<evidence type="ECO:0000313" key="2">
    <source>
        <dbReference type="Proteomes" id="UP000616769"/>
    </source>
</evidence>
<evidence type="ECO:0000313" key="1">
    <source>
        <dbReference type="EMBL" id="KPM03035.1"/>
    </source>
</evidence>
<proteinExistence type="predicted"/>